<reference evidence="3 4" key="2">
    <citation type="submission" date="2019-02" db="EMBL/GenBank/DDBJ databases">
        <title>Draft Genome Sequences of Six Type Strains of the Genus Massilia.</title>
        <authorList>
            <person name="Miess H."/>
            <person name="Frediansyhah A."/>
            <person name="Gross H."/>
        </authorList>
    </citation>
    <scope>NUCLEOTIDE SEQUENCE [LARGE SCALE GENOMIC DNA]</scope>
    <source>
        <strain evidence="3 4">DSM 17472</strain>
    </source>
</reference>
<feature type="signal peptide" evidence="1">
    <location>
        <begin position="1"/>
        <end position="39"/>
    </location>
</feature>
<feature type="chain" id="PRO_5044601859" evidence="1">
    <location>
        <begin position="40"/>
        <end position="75"/>
    </location>
</feature>
<gene>
    <name evidence="3" type="ORF">EYF70_19235</name>
    <name evidence="2" type="ORF">GCM10007387_42960</name>
</gene>
<dbReference type="EMBL" id="BMWV01000011">
    <property type="protein sequence ID" value="GGY55951.1"/>
    <property type="molecule type" value="Genomic_DNA"/>
</dbReference>
<name>A0A411X191_9BURK</name>
<keyword evidence="4" id="KW-1185">Reference proteome</keyword>
<dbReference type="RefSeq" id="WP_131146855.1">
    <property type="nucleotide sequence ID" value="NZ_BMWV01000011.1"/>
</dbReference>
<reference evidence="2" key="1">
    <citation type="journal article" date="2014" name="Int. J. Syst. Evol. Microbiol.">
        <title>Complete genome sequence of Corynebacterium casei LMG S-19264T (=DSM 44701T), isolated from a smear-ripened cheese.</title>
        <authorList>
            <consortium name="US DOE Joint Genome Institute (JGI-PGF)"/>
            <person name="Walter F."/>
            <person name="Albersmeier A."/>
            <person name="Kalinowski J."/>
            <person name="Ruckert C."/>
        </authorList>
    </citation>
    <scope>NUCLEOTIDE SEQUENCE</scope>
    <source>
        <strain evidence="2">KCTC 12343</strain>
    </source>
</reference>
<evidence type="ECO:0000313" key="3">
    <source>
        <dbReference type="EMBL" id="QBI02744.1"/>
    </source>
</evidence>
<dbReference type="EMBL" id="CP036401">
    <property type="protein sequence ID" value="QBI02744.1"/>
    <property type="molecule type" value="Genomic_DNA"/>
</dbReference>
<sequence length="75" mass="7120">MAAAARLAIHPLTRSLIRSTSRAAVALAVCAASAGSALANPVVAAVAAAPSGIALTVAASETPAGAGAVREEEAK</sequence>
<proteinExistence type="predicted"/>
<evidence type="ECO:0000313" key="4">
    <source>
        <dbReference type="Proteomes" id="UP000292307"/>
    </source>
</evidence>
<accession>A0A411X191</accession>
<organism evidence="2 5">
    <name type="scientific">Pseudoduganella albidiflava</name>
    <dbReference type="NCBI Taxonomy" id="321983"/>
    <lineage>
        <taxon>Bacteria</taxon>
        <taxon>Pseudomonadati</taxon>
        <taxon>Pseudomonadota</taxon>
        <taxon>Betaproteobacteria</taxon>
        <taxon>Burkholderiales</taxon>
        <taxon>Oxalobacteraceae</taxon>
        <taxon>Telluria group</taxon>
        <taxon>Pseudoduganella</taxon>
    </lineage>
</organism>
<evidence type="ECO:0000313" key="2">
    <source>
        <dbReference type="EMBL" id="GGY55951.1"/>
    </source>
</evidence>
<reference evidence="2" key="3">
    <citation type="submission" date="2022-12" db="EMBL/GenBank/DDBJ databases">
        <authorList>
            <person name="Sun Q."/>
            <person name="Kim S."/>
        </authorList>
    </citation>
    <scope>NUCLEOTIDE SEQUENCE</scope>
    <source>
        <strain evidence="2">KCTC 12343</strain>
    </source>
</reference>
<protein>
    <submittedName>
        <fullName evidence="2">Uncharacterized protein</fullName>
    </submittedName>
</protein>
<dbReference type="Proteomes" id="UP000628442">
    <property type="component" value="Unassembled WGS sequence"/>
</dbReference>
<keyword evidence="1" id="KW-0732">Signal</keyword>
<dbReference type="Proteomes" id="UP000292307">
    <property type="component" value="Chromosome"/>
</dbReference>
<evidence type="ECO:0000256" key="1">
    <source>
        <dbReference type="SAM" id="SignalP"/>
    </source>
</evidence>
<dbReference type="AlphaFoldDB" id="A0A411X191"/>
<evidence type="ECO:0000313" key="5">
    <source>
        <dbReference type="Proteomes" id="UP000628442"/>
    </source>
</evidence>